<evidence type="ECO:0000256" key="4">
    <source>
        <dbReference type="ARBA" id="ARBA00022475"/>
    </source>
</evidence>
<name>D3PYH9_STANL</name>
<evidence type="ECO:0000256" key="10">
    <source>
        <dbReference type="ARBA" id="ARBA00022840"/>
    </source>
</evidence>
<keyword evidence="4" id="KW-1003">Cell membrane</keyword>
<sequence>MKAWNGDVGGWTRAAVRRARRLIRFLLARGRRFAAPVVRAYRSSLQLRVVTATLIVSALLVAVFGIVVATTITGGMVEKRLNAAEQQVTQAGEQIAQDLATVPSADDPALENKLAGLAAEHSGDGDGTQQATVLLRTVNANTMESRPKEPEFVEPMIPTDLEHDVSEGYLAFQYANINPDGKEERPFLVMGTPVYTDKVAYQLYFLFPLDTEEEAAALVRNALIVSGIALVLMLGVIAGLVTRMVVIPVRLAARTAQRLSAGLLHERMTVRGSDDLARLAGSFNLMAENLHQQIVRLEDMSRLQRRFTSDVSHELRTPLTTVRMAADLLYDSKHDFPPTAARSTELLHDELNRFEELLGDLLEISRFDAGFAKLDTEAVELGPIIESVIKSFDQLARRCGVEVRRHFPDTPVIAEVDARRVQRIVRNLVGNAIEHAESKPVCVRLDASATAVAIVVRDRGIGLKPGEEKLVFNRFWRADPSRARQTGGTGLGLSISTEDAKLHNGTLTAVGERGRGAVFRLSLPLRAGDRVLVPPLPLDFSADPCDGADDEPAS</sequence>
<dbReference type="HOGENOM" id="CLU_000445_89_18_11"/>
<dbReference type="InterPro" id="IPR003660">
    <property type="entry name" value="HAMP_dom"/>
</dbReference>
<evidence type="ECO:0000256" key="11">
    <source>
        <dbReference type="ARBA" id="ARBA00022989"/>
    </source>
</evidence>
<dbReference type="PROSITE" id="PS50109">
    <property type="entry name" value="HIS_KIN"/>
    <property type="match status" value="1"/>
</dbReference>
<dbReference type="AlphaFoldDB" id="D3PYH9"/>
<dbReference type="Gene3D" id="6.10.340.10">
    <property type="match status" value="1"/>
</dbReference>
<feature type="transmembrane region" description="Helical" evidence="15">
    <location>
        <begin position="49"/>
        <end position="72"/>
    </location>
</feature>
<accession>D3PYH9</accession>
<keyword evidence="10" id="KW-0067">ATP-binding</keyword>
<dbReference type="SUPFAM" id="SSF55874">
    <property type="entry name" value="ATPase domain of HSP90 chaperone/DNA topoisomerase II/histidine kinase"/>
    <property type="match status" value="1"/>
</dbReference>
<dbReference type="InterPro" id="IPR036890">
    <property type="entry name" value="HATPase_C_sf"/>
</dbReference>
<evidence type="ECO:0000256" key="8">
    <source>
        <dbReference type="ARBA" id="ARBA00022741"/>
    </source>
</evidence>
<dbReference type="eggNOG" id="COG3850">
    <property type="taxonomic scope" value="Bacteria"/>
</dbReference>
<dbReference type="PANTHER" id="PTHR43547:SF2">
    <property type="entry name" value="HYBRID SIGNAL TRANSDUCTION HISTIDINE KINASE C"/>
    <property type="match status" value="1"/>
</dbReference>
<evidence type="ECO:0000259" key="17">
    <source>
        <dbReference type="PROSITE" id="PS50885"/>
    </source>
</evidence>
<evidence type="ECO:0000256" key="14">
    <source>
        <dbReference type="ARBA" id="ARBA00035305"/>
    </source>
</evidence>
<dbReference type="GO" id="GO:0005524">
    <property type="term" value="F:ATP binding"/>
    <property type="evidence" value="ECO:0007669"/>
    <property type="project" value="UniProtKB-KW"/>
</dbReference>
<organism evidence="18 19">
    <name type="scientific">Stackebrandtia nassauensis (strain DSM 44728 / CIP 108903 / NRRL B-16338 / NBRC 102104 / LLR-40K-21)</name>
    <dbReference type="NCBI Taxonomy" id="446470"/>
    <lineage>
        <taxon>Bacteria</taxon>
        <taxon>Bacillati</taxon>
        <taxon>Actinomycetota</taxon>
        <taxon>Actinomycetes</taxon>
        <taxon>Glycomycetales</taxon>
        <taxon>Glycomycetaceae</taxon>
        <taxon>Stackebrandtia</taxon>
    </lineage>
</organism>
<dbReference type="CDD" id="cd06225">
    <property type="entry name" value="HAMP"/>
    <property type="match status" value="1"/>
</dbReference>
<evidence type="ECO:0000256" key="1">
    <source>
        <dbReference type="ARBA" id="ARBA00000085"/>
    </source>
</evidence>
<dbReference type="InterPro" id="IPR003594">
    <property type="entry name" value="HATPase_dom"/>
</dbReference>
<keyword evidence="6" id="KW-0808">Transferase</keyword>
<evidence type="ECO:0000256" key="13">
    <source>
        <dbReference type="ARBA" id="ARBA00023136"/>
    </source>
</evidence>
<dbReference type="Pfam" id="PF02518">
    <property type="entry name" value="HATPase_c"/>
    <property type="match status" value="1"/>
</dbReference>
<evidence type="ECO:0000313" key="19">
    <source>
        <dbReference type="Proteomes" id="UP000000844"/>
    </source>
</evidence>
<dbReference type="FunFam" id="1.10.287.130:FF:000010">
    <property type="entry name" value="Two-component sensor histidine kinase"/>
    <property type="match status" value="1"/>
</dbReference>
<dbReference type="SMART" id="SM00304">
    <property type="entry name" value="HAMP"/>
    <property type="match status" value="1"/>
</dbReference>
<dbReference type="Gene3D" id="1.10.287.130">
    <property type="match status" value="1"/>
</dbReference>
<evidence type="ECO:0000313" key="18">
    <source>
        <dbReference type="EMBL" id="ADD41546.1"/>
    </source>
</evidence>
<comment type="subcellular location">
    <subcellularLocation>
        <location evidence="2">Cell membrane</location>
        <topology evidence="2">Multi-pass membrane protein</topology>
    </subcellularLocation>
</comment>
<dbReference type="FunFam" id="3.30.565.10:FF:000013">
    <property type="entry name" value="Two-component sensor histidine kinase"/>
    <property type="match status" value="1"/>
</dbReference>
<proteinExistence type="predicted"/>
<evidence type="ECO:0000256" key="5">
    <source>
        <dbReference type="ARBA" id="ARBA00022553"/>
    </source>
</evidence>
<dbReference type="InterPro" id="IPR003661">
    <property type="entry name" value="HisK_dim/P_dom"/>
</dbReference>
<reference evidence="18 19" key="1">
    <citation type="journal article" date="2009" name="Stand. Genomic Sci.">
        <title>Complete genome sequence of Stackebrandtia nassauensis type strain (LLR-40K-21).</title>
        <authorList>
            <person name="Munk C."/>
            <person name="Lapidus A."/>
            <person name="Copeland A."/>
            <person name="Jando M."/>
            <person name="Mayilraj S."/>
            <person name="Glavina Del Rio T."/>
            <person name="Nolan M."/>
            <person name="Chen F."/>
            <person name="Lucas S."/>
            <person name="Tice H."/>
            <person name="Cheng J.F."/>
            <person name="Han C."/>
            <person name="Detter J.C."/>
            <person name="Bruce D."/>
            <person name="Goodwin L."/>
            <person name="Chain P."/>
            <person name="Pitluck S."/>
            <person name="Goker M."/>
            <person name="Ovchinikova G."/>
            <person name="Pati A."/>
            <person name="Ivanova N."/>
            <person name="Mavromatis K."/>
            <person name="Chen A."/>
            <person name="Palaniappan K."/>
            <person name="Land M."/>
            <person name="Hauser L."/>
            <person name="Chang Y.J."/>
            <person name="Jeffries C.D."/>
            <person name="Bristow J."/>
            <person name="Eisen J.A."/>
            <person name="Markowitz V."/>
            <person name="Hugenholtz P."/>
            <person name="Kyrpides N.C."/>
            <person name="Klenk H.P."/>
        </authorList>
    </citation>
    <scope>NUCLEOTIDE SEQUENCE [LARGE SCALE GENOMIC DNA]</scope>
    <source>
        <strain evidence="19">DSM 44728 / CIP 108903 / NRRL B-16338 / NBRC 102104 / LLR-40K-21</strain>
    </source>
</reference>
<evidence type="ECO:0000259" key="16">
    <source>
        <dbReference type="PROSITE" id="PS50109"/>
    </source>
</evidence>
<keyword evidence="8" id="KW-0547">Nucleotide-binding</keyword>
<evidence type="ECO:0000256" key="7">
    <source>
        <dbReference type="ARBA" id="ARBA00022692"/>
    </source>
</evidence>
<dbReference type="eggNOG" id="COG5002">
    <property type="taxonomic scope" value="Bacteria"/>
</dbReference>
<feature type="domain" description="HAMP" evidence="17">
    <location>
        <begin position="243"/>
        <end position="295"/>
    </location>
</feature>
<dbReference type="SMART" id="SM00387">
    <property type="entry name" value="HATPase_c"/>
    <property type="match status" value="1"/>
</dbReference>
<evidence type="ECO:0000256" key="12">
    <source>
        <dbReference type="ARBA" id="ARBA00023012"/>
    </source>
</evidence>
<dbReference type="SMART" id="SM00388">
    <property type="entry name" value="HisKA"/>
    <property type="match status" value="1"/>
</dbReference>
<dbReference type="PANTHER" id="PTHR43547">
    <property type="entry name" value="TWO-COMPONENT HISTIDINE KINASE"/>
    <property type="match status" value="1"/>
</dbReference>
<dbReference type="PRINTS" id="PR00344">
    <property type="entry name" value="BCTRLSENSOR"/>
</dbReference>
<keyword evidence="11 15" id="KW-1133">Transmembrane helix</keyword>
<evidence type="ECO:0000256" key="6">
    <source>
        <dbReference type="ARBA" id="ARBA00022679"/>
    </source>
</evidence>
<dbReference type="Proteomes" id="UP000000844">
    <property type="component" value="Chromosome"/>
</dbReference>
<dbReference type="PROSITE" id="PS50885">
    <property type="entry name" value="HAMP"/>
    <property type="match status" value="1"/>
</dbReference>
<evidence type="ECO:0000256" key="15">
    <source>
        <dbReference type="SAM" id="Phobius"/>
    </source>
</evidence>
<dbReference type="KEGG" id="sna:Snas_1850"/>
<dbReference type="Gene3D" id="3.30.565.10">
    <property type="entry name" value="Histidine kinase-like ATPase, C-terminal domain"/>
    <property type="match status" value="1"/>
</dbReference>
<dbReference type="InterPro" id="IPR004358">
    <property type="entry name" value="Sig_transdc_His_kin-like_C"/>
</dbReference>
<feature type="domain" description="Histidine kinase" evidence="16">
    <location>
        <begin position="310"/>
        <end position="527"/>
    </location>
</feature>
<keyword evidence="12" id="KW-0902">Two-component regulatory system</keyword>
<keyword evidence="7 15" id="KW-0812">Transmembrane</keyword>
<protein>
    <recommendedName>
        <fullName evidence="14">Sensor histidine kinase MtrB</fullName>
        <ecNumber evidence="3">2.7.13.3</ecNumber>
    </recommendedName>
</protein>
<dbReference type="InterPro" id="IPR036097">
    <property type="entry name" value="HisK_dim/P_sf"/>
</dbReference>
<evidence type="ECO:0000256" key="9">
    <source>
        <dbReference type="ARBA" id="ARBA00022777"/>
    </source>
</evidence>
<keyword evidence="9 18" id="KW-0418">Kinase</keyword>
<dbReference type="InterPro" id="IPR005467">
    <property type="entry name" value="His_kinase_dom"/>
</dbReference>
<dbReference type="InterPro" id="IPR047669">
    <property type="entry name" value="MtrAB_MtrB"/>
</dbReference>
<dbReference type="STRING" id="446470.Snas_1850"/>
<dbReference type="SUPFAM" id="SSF158472">
    <property type="entry name" value="HAMP domain-like"/>
    <property type="match status" value="1"/>
</dbReference>
<dbReference type="Pfam" id="PF00512">
    <property type="entry name" value="HisKA"/>
    <property type="match status" value="1"/>
</dbReference>
<dbReference type="SUPFAM" id="SSF47384">
    <property type="entry name" value="Homodimeric domain of signal transducing histidine kinase"/>
    <property type="match status" value="1"/>
</dbReference>
<keyword evidence="5" id="KW-0597">Phosphoprotein</keyword>
<dbReference type="NCBIfam" id="NF040691">
    <property type="entry name" value="MtrAB_MtrB"/>
    <property type="match status" value="1"/>
</dbReference>
<keyword evidence="19" id="KW-1185">Reference proteome</keyword>
<dbReference type="EC" id="2.7.13.3" evidence="3"/>
<evidence type="ECO:0000256" key="3">
    <source>
        <dbReference type="ARBA" id="ARBA00012438"/>
    </source>
</evidence>
<dbReference type="Pfam" id="PF00672">
    <property type="entry name" value="HAMP"/>
    <property type="match status" value="1"/>
</dbReference>
<gene>
    <name evidence="18" type="ordered locus">Snas_1850</name>
</gene>
<dbReference type="GO" id="GO:0000155">
    <property type="term" value="F:phosphorelay sensor kinase activity"/>
    <property type="evidence" value="ECO:0007669"/>
    <property type="project" value="InterPro"/>
</dbReference>
<feature type="transmembrane region" description="Helical" evidence="15">
    <location>
        <begin position="222"/>
        <end position="241"/>
    </location>
</feature>
<evidence type="ECO:0000256" key="2">
    <source>
        <dbReference type="ARBA" id="ARBA00004651"/>
    </source>
</evidence>
<dbReference type="EMBL" id="CP001778">
    <property type="protein sequence ID" value="ADD41546.1"/>
    <property type="molecule type" value="Genomic_DNA"/>
</dbReference>
<dbReference type="CDD" id="cd00082">
    <property type="entry name" value="HisKA"/>
    <property type="match status" value="1"/>
</dbReference>
<keyword evidence="13 15" id="KW-0472">Membrane</keyword>
<dbReference type="RefSeq" id="WP_013017117.1">
    <property type="nucleotide sequence ID" value="NC_013947.1"/>
</dbReference>
<dbReference type="GO" id="GO:0005886">
    <property type="term" value="C:plasma membrane"/>
    <property type="evidence" value="ECO:0007669"/>
    <property type="project" value="UniProtKB-SubCell"/>
</dbReference>
<comment type="catalytic activity">
    <reaction evidence="1">
        <text>ATP + protein L-histidine = ADP + protein N-phospho-L-histidine.</text>
        <dbReference type="EC" id="2.7.13.3"/>
    </reaction>
</comment>